<evidence type="ECO:0000256" key="1">
    <source>
        <dbReference type="SAM" id="MobiDB-lite"/>
    </source>
</evidence>
<evidence type="ECO:0008006" key="5">
    <source>
        <dbReference type="Google" id="ProtNLM"/>
    </source>
</evidence>
<feature type="signal peptide" evidence="2">
    <location>
        <begin position="1"/>
        <end position="23"/>
    </location>
</feature>
<dbReference type="EMBL" id="CP031337">
    <property type="protein sequence ID" value="AXK40209.1"/>
    <property type="molecule type" value="Genomic_DNA"/>
</dbReference>
<sequence>MLGAFLGLTAVATLLLAPVAALAADPGGSAGKSSAVTLEPIPGGDVKRVILTAKAAERLGIETGKVGEQVVVRKQMVGGLITPPMEKLPESGPAPASGGFGGFGQEPAAPAPQPGAAPAPVQPPVSAGAAAPVRQPVSAIAPAPLPVAAAAQAAAPAATSPTAGEVWVLTTLSPAEWDKLAKDKPARLLPLGTRDKLEHEVLAQPSGIAPIEDVKRSMLQVYYVVAGKDHGLTVNSRMRVELPLSGSEEKQKVVPYSAVHYDAKGTAWVYVNTKPLVFERRRVDVERVVGDLAVLSSGPTVGTPVVTVGVPMLHGAEVFGK</sequence>
<keyword evidence="2" id="KW-0732">Signal</keyword>
<protein>
    <recommendedName>
        <fullName evidence="5">Efflux RND transporter periplasmic adaptor subunit</fullName>
    </recommendedName>
</protein>
<feature type="compositionally biased region" description="Pro residues" evidence="1">
    <location>
        <begin position="109"/>
        <end position="123"/>
    </location>
</feature>
<feature type="region of interest" description="Disordered" evidence="1">
    <location>
        <begin position="82"/>
        <end position="127"/>
    </location>
</feature>
<evidence type="ECO:0000256" key="2">
    <source>
        <dbReference type="SAM" id="SignalP"/>
    </source>
</evidence>
<dbReference type="Proteomes" id="UP000254537">
    <property type="component" value="Chromosome"/>
</dbReference>
<name>A0A345Y8F7_9NEIS</name>
<evidence type="ECO:0000313" key="4">
    <source>
        <dbReference type="Proteomes" id="UP000254537"/>
    </source>
</evidence>
<feature type="chain" id="PRO_5016872828" description="Efflux RND transporter periplasmic adaptor subunit" evidence="2">
    <location>
        <begin position="24"/>
        <end position="321"/>
    </location>
</feature>
<organism evidence="3 4">
    <name type="scientific">Crenobacter cavernae</name>
    <dbReference type="NCBI Taxonomy" id="2290923"/>
    <lineage>
        <taxon>Bacteria</taxon>
        <taxon>Pseudomonadati</taxon>
        <taxon>Pseudomonadota</taxon>
        <taxon>Betaproteobacteria</taxon>
        <taxon>Neisseriales</taxon>
        <taxon>Neisseriaceae</taxon>
        <taxon>Crenobacter</taxon>
    </lineage>
</organism>
<dbReference type="OrthoDB" id="9151829at2"/>
<reference evidence="3 4" key="1">
    <citation type="submission" date="2018-07" db="EMBL/GenBank/DDBJ databases">
        <title>Crenobacter cavernae sp. nov., isolated from a karst cave.</title>
        <authorList>
            <person name="Zhu H."/>
        </authorList>
    </citation>
    <scope>NUCLEOTIDE SEQUENCE [LARGE SCALE GENOMIC DNA]</scope>
    <source>
        <strain evidence="3 4">K1W11S-77</strain>
    </source>
</reference>
<dbReference type="AlphaFoldDB" id="A0A345Y8F7"/>
<gene>
    <name evidence="3" type="ORF">DWG20_12585</name>
</gene>
<dbReference type="Gene3D" id="2.40.420.20">
    <property type="match status" value="1"/>
</dbReference>
<accession>A0A345Y8F7</accession>
<evidence type="ECO:0000313" key="3">
    <source>
        <dbReference type="EMBL" id="AXK40209.1"/>
    </source>
</evidence>
<proteinExistence type="predicted"/>
<dbReference type="KEGG" id="ccah:DWG20_12585"/>